<evidence type="ECO:0000313" key="8">
    <source>
        <dbReference type="EMBL" id="NXX60432.1"/>
    </source>
</evidence>
<dbReference type="InterPro" id="IPR014717">
    <property type="entry name" value="Transl_elong_EF1B/ribsomal_bS6"/>
</dbReference>
<evidence type="ECO:0000256" key="4">
    <source>
        <dbReference type="ARBA" id="ARBA00039378"/>
    </source>
</evidence>
<dbReference type="InterPro" id="IPR018940">
    <property type="entry name" value="EF-1_beta_acid_region_euk"/>
</dbReference>
<dbReference type="Gene3D" id="3.30.70.60">
    <property type="match status" value="1"/>
</dbReference>
<feature type="non-terminal residue" evidence="8">
    <location>
        <position position="1"/>
    </location>
</feature>
<dbReference type="GO" id="GO:0005853">
    <property type="term" value="C:eukaryotic translation elongation factor 1 complex"/>
    <property type="evidence" value="ECO:0007669"/>
    <property type="project" value="InterPro"/>
</dbReference>
<feature type="compositionally biased region" description="Basic residues" evidence="5">
    <location>
        <begin position="68"/>
        <end position="82"/>
    </location>
</feature>
<dbReference type="InterPro" id="IPR014038">
    <property type="entry name" value="EF1B_bsu/dsu_GNE"/>
</dbReference>
<evidence type="ECO:0000256" key="3">
    <source>
        <dbReference type="ARBA" id="ARBA00022917"/>
    </source>
</evidence>
<evidence type="ECO:0000256" key="2">
    <source>
        <dbReference type="ARBA" id="ARBA00022768"/>
    </source>
</evidence>
<name>A0A7L4I5P5_SCOUM</name>
<feature type="domain" description="Translation elongation factor EF1B beta/delta subunit guanine nucleotide exchange" evidence="6">
    <location>
        <begin position="627"/>
        <end position="708"/>
    </location>
</feature>
<dbReference type="PROSITE" id="PS00824">
    <property type="entry name" value="EF1BD_1"/>
    <property type="match status" value="1"/>
</dbReference>
<dbReference type="GO" id="GO:0005829">
    <property type="term" value="C:cytosol"/>
    <property type="evidence" value="ECO:0007669"/>
    <property type="project" value="TreeGrafter"/>
</dbReference>
<dbReference type="PANTHER" id="PTHR11595:SF26">
    <property type="entry name" value="ELONGATION FACTOR 1-DELTA"/>
    <property type="match status" value="1"/>
</dbReference>
<dbReference type="Pfam" id="PF10587">
    <property type="entry name" value="EF-1_beta_acid"/>
    <property type="match status" value="1"/>
</dbReference>
<dbReference type="InterPro" id="IPR001326">
    <property type="entry name" value="Transl_elong_EF1B_B/D_CS"/>
</dbReference>
<evidence type="ECO:0000259" key="7">
    <source>
        <dbReference type="SMART" id="SM01182"/>
    </source>
</evidence>
<dbReference type="AlphaFoldDB" id="A0A7L4I5P5"/>
<protein>
    <recommendedName>
        <fullName evidence="4">Elongation factor 1-delta</fullName>
    </recommendedName>
</protein>
<evidence type="ECO:0000259" key="6">
    <source>
        <dbReference type="SMART" id="SM00888"/>
    </source>
</evidence>
<evidence type="ECO:0000256" key="5">
    <source>
        <dbReference type="SAM" id="MobiDB-lite"/>
    </source>
</evidence>
<dbReference type="FunFam" id="3.30.70.60:FF:000001">
    <property type="entry name" value="Elongation factor 1-beta 1 like"/>
    <property type="match status" value="1"/>
</dbReference>
<sequence>MRTRKPPCPVEKVWVDKHKYDEAERLHYEREAMLAAAAPEECQEVEAVNGVCNDDSVENEFKGDLKRARNGKKQRKRKRSPKPKSVASKLDSILTGLLADHVWFDKPFYDHAENVYRKKIVDCQNEEAPETAVTAEQSPLVARSKAVQDDVPKPRMLSAALSCSHGSLSACHHIVQDVWVNKFDFDKAEEVFIEKSQFFDPPNVLTIPSVWSNAGNVGLRTPDEGYVTALPTPATPSLAPDVVADSASSFVTSLSGSVRQTVNGKPQISTLQALMSEVWLEKPLYDDAEKSFYENMFDGHPSGKVRQQQHGCPEALTNHHEDRKNHSAGKQAGITPVDVAANSLLPSDAEQPLPTRFFLHEDSETVWLNKPTYDSAESRYYAAEALKMSRAGESTGMQESAVVKPSQPAAYASSVPAPETKKMAVDYFMHEKIWFEKYKYDDAERRYYEQMNGPVGGSSHQQENGASTILRDIARARENIQKSLAGSTSTTSSGPAGDQNELLSRISHLEVENQNLRSVVADLQMAIFKLESRLNALEKSSTSHQPSPVPPTQKVEPFSVPSKKVELPSASPAKKVEPAAAEEDDDDDIDLFGSDDEEEDQEAAKVREERLRQYAEKKAKKPGLIAKSSILLDVKPWDDETDMAKMEECVRSIHMDGLVWGASKLVPVGYGIKKLQIQCVVEDDKVGTDILEEEITKFEDYVSLFSEL</sequence>
<comment type="similarity">
    <text evidence="1">Belongs to the EF-1-beta/EF-1-delta family.</text>
</comment>
<keyword evidence="3" id="KW-0648">Protein biosynthesis</keyword>
<dbReference type="GO" id="GO:0003746">
    <property type="term" value="F:translation elongation factor activity"/>
    <property type="evidence" value="ECO:0007669"/>
    <property type="project" value="UniProtKB-KW"/>
</dbReference>
<evidence type="ECO:0000313" key="9">
    <source>
        <dbReference type="Proteomes" id="UP000539032"/>
    </source>
</evidence>
<dbReference type="InterPro" id="IPR036219">
    <property type="entry name" value="eEF-1beta-like_sf"/>
</dbReference>
<dbReference type="SMART" id="SM00888">
    <property type="entry name" value="EF1_GNE"/>
    <property type="match status" value="1"/>
</dbReference>
<feature type="non-terminal residue" evidence="8">
    <location>
        <position position="708"/>
    </location>
</feature>
<gene>
    <name evidence="8" type="primary">Eef1d</name>
    <name evidence="8" type="ORF">SCOUMB_R04204</name>
</gene>
<feature type="region of interest" description="Disordered" evidence="5">
    <location>
        <begin position="538"/>
        <end position="605"/>
    </location>
</feature>
<dbReference type="GO" id="GO:0005085">
    <property type="term" value="F:guanyl-nucleotide exchange factor activity"/>
    <property type="evidence" value="ECO:0007669"/>
    <property type="project" value="TreeGrafter"/>
</dbReference>
<dbReference type="EMBL" id="VZTL01056685">
    <property type="protein sequence ID" value="NXX60432.1"/>
    <property type="molecule type" value="Genomic_DNA"/>
</dbReference>
<keyword evidence="2" id="KW-0251">Elongation factor</keyword>
<feature type="region of interest" description="Disordered" evidence="5">
    <location>
        <begin position="62"/>
        <end position="87"/>
    </location>
</feature>
<accession>A0A7L4I5P5</accession>
<comment type="caution">
    <text evidence="8">The sequence shown here is derived from an EMBL/GenBank/DDBJ whole genome shotgun (WGS) entry which is preliminary data.</text>
</comment>
<proteinExistence type="inferred from homology"/>
<keyword evidence="9" id="KW-1185">Reference proteome</keyword>
<organism evidence="8 9">
    <name type="scientific">Scopus umbretta</name>
    <name type="common">Hammerkop</name>
    <dbReference type="NCBI Taxonomy" id="33581"/>
    <lineage>
        <taxon>Eukaryota</taxon>
        <taxon>Metazoa</taxon>
        <taxon>Chordata</taxon>
        <taxon>Craniata</taxon>
        <taxon>Vertebrata</taxon>
        <taxon>Euteleostomi</taxon>
        <taxon>Archelosauria</taxon>
        <taxon>Archosauria</taxon>
        <taxon>Dinosauria</taxon>
        <taxon>Saurischia</taxon>
        <taxon>Theropoda</taxon>
        <taxon>Coelurosauria</taxon>
        <taxon>Aves</taxon>
        <taxon>Neognathae</taxon>
        <taxon>Neoaves</taxon>
        <taxon>Aequornithes</taxon>
        <taxon>Pelecaniformes</taxon>
        <taxon>Scopidae</taxon>
        <taxon>Scopus</taxon>
    </lineage>
</organism>
<dbReference type="SMART" id="SM01182">
    <property type="entry name" value="EF-1_beta_acid"/>
    <property type="match status" value="1"/>
</dbReference>
<dbReference type="Proteomes" id="UP000539032">
    <property type="component" value="Unassembled WGS sequence"/>
</dbReference>
<dbReference type="CDD" id="cd00292">
    <property type="entry name" value="EF1B"/>
    <property type="match status" value="1"/>
</dbReference>
<feature type="compositionally biased region" description="Acidic residues" evidence="5">
    <location>
        <begin position="580"/>
        <end position="601"/>
    </location>
</feature>
<feature type="domain" description="Elongation factor 1 beta central acidic region eukaryote" evidence="7">
    <location>
        <begin position="591"/>
        <end position="618"/>
    </location>
</feature>
<dbReference type="InterPro" id="IPR049720">
    <property type="entry name" value="EF1B_bsu/dsu"/>
</dbReference>
<dbReference type="Pfam" id="PF00736">
    <property type="entry name" value="EF1_GNE"/>
    <property type="match status" value="1"/>
</dbReference>
<dbReference type="SUPFAM" id="SSF54984">
    <property type="entry name" value="eEF-1beta-like"/>
    <property type="match status" value="1"/>
</dbReference>
<evidence type="ECO:0000256" key="1">
    <source>
        <dbReference type="ARBA" id="ARBA00007411"/>
    </source>
</evidence>
<dbReference type="OrthoDB" id="9083534at2759"/>
<dbReference type="PANTHER" id="PTHR11595">
    <property type="entry name" value="EF-HAND AND COILED-COIL DOMAIN-CONTAINING FAMILY MEMBER"/>
    <property type="match status" value="1"/>
</dbReference>
<reference evidence="8 9" key="1">
    <citation type="submission" date="2020-02" db="EMBL/GenBank/DDBJ databases">
        <title>Bird 10,000 Genomes (B10K) Project - Family phase.</title>
        <authorList>
            <person name="Zhang G."/>
        </authorList>
    </citation>
    <scope>NUCLEOTIDE SEQUENCE [LARGE SCALE GENOMIC DNA]</scope>
    <source>
        <strain evidence="8">B10K-DU-002-70</strain>
        <tissue evidence="8">Muscle</tissue>
    </source>
</reference>